<evidence type="ECO:0000313" key="7">
    <source>
        <dbReference type="Proteomes" id="UP000050417"/>
    </source>
</evidence>
<accession>A0A0P6X9Y8</accession>
<dbReference type="Pfam" id="PF04198">
    <property type="entry name" value="Sugar-bind"/>
    <property type="match status" value="1"/>
</dbReference>
<dbReference type="InterPro" id="IPR037171">
    <property type="entry name" value="NagB/RpiA_transferase-like"/>
</dbReference>
<keyword evidence="7" id="KW-1185">Reference proteome</keyword>
<organism evidence="6 7">
    <name type="scientific">Ornatilinea apprima</name>
    <dbReference type="NCBI Taxonomy" id="1134406"/>
    <lineage>
        <taxon>Bacteria</taxon>
        <taxon>Bacillati</taxon>
        <taxon>Chloroflexota</taxon>
        <taxon>Anaerolineae</taxon>
        <taxon>Anaerolineales</taxon>
        <taxon>Anaerolineaceae</taxon>
        <taxon>Ornatilinea</taxon>
    </lineage>
</organism>
<dbReference type="InterPro" id="IPR036388">
    <property type="entry name" value="WH-like_DNA-bd_sf"/>
</dbReference>
<proteinExistence type="inferred from homology"/>
<dbReference type="PATRIC" id="fig|1134406.4.peg.969"/>
<dbReference type="RefSeq" id="WP_075063130.1">
    <property type="nucleotide sequence ID" value="NZ_LGCL01000025.1"/>
</dbReference>
<keyword evidence="2" id="KW-0805">Transcription regulation</keyword>
<protein>
    <recommendedName>
        <fullName evidence="5">Sugar-binding domain-containing protein</fullName>
    </recommendedName>
</protein>
<sequence length="319" mass="34809">MDTQRIELLARIADLYYNQNLRQEEVARRTGYSRSMVSRLLTEAREEGVVEIRVNFPLDRCADLEKELRDRFHLQEARVLARGSLSYEEMLRQVGVLAARLVESMLNETIHTVGVSWGTALWETANAMRPTAYAGVQVVQVIGALDAPNAEIDGPDLARKYARLFGGHYLTLPVPLAVHNPEARDALLADARVRRTLDMAKNMDMLLAGMGSMEPEACSILRAGYLSREEVLGLTQYGVAGDVCGILFDRSGNLLATDFGLRRVGLSAEDIMRTPIKIGIGGGKPKALPLMGACQAGLINVAVTDEVAALGALRAMSQG</sequence>
<dbReference type="InterPro" id="IPR007324">
    <property type="entry name" value="Sugar-bd_dom_put"/>
</dbReference>
<comment type="similarity">
    <text evidence="1">Belongs to the SorC transcriptional regulatory family.</text>
</comment>
<dbReference type="GO" id="GO:0030246">
    <property type="term" value="F:carbohydrate binding"/>
    <property type="evidence" value="ECO:0007669"/>
    <property type="project" value="InterPro"/>
</dbReference>
<evidence type="ECO:0000256" key="1">
    <source>
        <dbReference type="ARBA" id="ARBA00010466"/>
    </source>
</evidence>
<evidence type="ECO:0000313" key="6">
    <source>
        <dbReference type="EMBL" id="KPL76551.1"/>
    </source>
</evidence>
<evidence type="ECO:0000256" key="4">
    <source>
        <dbReference type="ARBA" id="ARBA00023163"/>
    </source>
</evidence>
<keyword evidence="4" id="KW-0804">Transcription</keyword>
<evidence type="ECO:0000256" key="3">
    <source>
        <dbReference type="ARBA" id="ARBA00023125"/>
    </source>
</evidence>
<dbReference type="SUPFAM" id="SSF100950">
    <property type="entry name" value="NagB/RpiA/CoA transferase-like"/>
    <property type="match status" value="1"/>
</dbReference>
<comment type="caution">
    <text evidence="6">The sequence shown here is derived from an EMBL/GenBank/DDBJ whole genome shotgun (WGS) entry which is preliminary data.</text>
</comment>
<evidence type="ECO:0000256" key="2">
    <source>
        <dbReference type="ARBA" id="ARBA00023015"/>
    </source>
</evidence>
<dbReference type="PANTHER" id="PTHR34294">
    <property type="entry name" value="TRANSCRIPTIONAL REGULATOR-RELATED"/>
    <property type="match status" value="1"/>
</dbReference>
<dbReference type="EMBL" id="LGCL01000025">
    <property type="protein sequence ID" value="KPL76551.1"/>
    <property type="molecule type" value="Genomic_DNA"/>
</dbReference>
<dbReference type="AlphaFoldDB" id="A0A0P6X9Y8"/>
<dbReference type="Gene3D" id="1.10.10.10">
    <property type="entry name" value="Winged helix-like DNA-binding domain superfamily/Winged helix DNA-binding domain"/>
    <property type="match status" value="1"/>
</dbReference>
<evidence type="ECO:0000259" key="5">
    <source>
        <dbReference type="Pfam" id="PF04198"/>
    </source>
</evidence>
<dbReference type="GO" id="GO:0003677">
    <property type="term" value="F:DNA binding"/>
    <property type="evidence" value="ECO:0007669"/>
    <property type="project" value="UniProtKB-KW"/>
</dbReference>
<gene>
    <name evidence="6" type="ORF">ADN00_11350</name>
</gene>
<dbReference type="InterPro" id="IPR051054">
    <property type="entry name" value="SorC_transcr_regulators"/>
</dbReference>
<dbReference type="PANTHER" id="PTHR34294:SF1">
    <property type="entry name" value="TRANSCRIPTIONAL REGULATOR LSRR"/>
    <property type="match status" value="1"/>
</dbReference>
<dbReference type="STRING" id="1134406.ADN00_11350"/>
<dbReference type="OrthoDB" id="9792873at2"/>
<dbReference type="Proteomes" id="UP000050417">
    <property type="component" value="Unassembled WGS sequence"/>
</dbReference>
<feature type="domain" description="Sugar-binding" evidence="5">
    <location>
        <begin position="59"/>
        <end position="310"/>
    </location>
</feature>
<keyword evidence="3" id="KW-0238">DNA-binding</keyword>
<name>A0A0P6X9Y8_9CHLR</name>
<reference evidence="6 7" key="1">
    <citation type="submission" date="2015-07" db="EMBL/GenBank/DDBJ databases">
        <title>Genome sequence of Ornatilinea apprima DSM 23815.</title>
        <authorList>
            <person name="Hemp J."/>
            <person name="Ward L.M."/>
            <person name="Pace L.A."/>
            <person name="Fischer W.W."/>
        </authorList>
    </citation>
    <scope>NUCLEOTIDE SEQUENCE [LARGE SCALE GENOMIC DNA]</scope>
    <source>
        <strain evidence="6 7">P3M-1</strain>
    </source>
</reference>
<dbReference type="Gene3D" id="3.40.50.1360">
    <property type="match status" value="1"/>
</dbReference>